<evidence type="ECO:0000313" key="3">
    <source>
        <dbReference type="Proteomes" id="UP000324298"/>
    </source>
</evidence>
<dbReference type="Proteomes" id="UP000324298">
    <property type="component" value="Unassembled WGS sequence"/>
</dbReference>
<sequence length="146" mass="16342">MGEMEELRLAVGHVQQDVAEIKGALPKIAEALTELTLINDRQLRDSQEHREFWERIDEHGDDITRLKLKLEKISTIQTECIKRQGVEHGQEAAKSLQDRGTISAIAVNIVVALITMMLTLVFAHGSDFFKKSDGASEIHKAQGEKP</sequence>
<dbReference type="RefSeq" id="WP_149309129.1">
    <property type="nucleotide sequence ID" value="NZ_SRSD01000010.1"/>
</dbReference>
<evidence type="ECO:0000313" key="2">
    <source>
        <dbReference type="EMBL" id="KAA0888785.1"/>
    </source>
</evidence>
<accession>A0A5A9X8Q0</accession>
<keyword evidence="3" id="KW-1185">Reference proteome</keyword>
<protein>
    <submittedName>
        <fullName evidence="2">Uncharacterized protein</fullName>
    </submittedName>
</protein>
<proteinExistence type="predicted"/>
<keyword evidence="1" id="KW-0812">Transmembrane</keyword>
<feature type="transmembrane region" description="Helical" evidence="1">
    <location>
        <begin position="102"/>
        <end position="123"/>
    </location>
</feature>
<dbReference type="EMBL" id="SRSD01000010">
    <property type="protein sequence ID" value="KAA0888785.1"/>
    <property type="molecule type" value="Genomic_DNA"/>
</dbReference>
<keyword evidence="1" id="KW-0472">Membrane</keyword>
<name>A0A5A9X8Q0_9BACT</name>
<keyword evidence="1" id="KW-1133">Transmembrane helix</keyword>
<gene>
    <name evidence="2" type="ORF">ET418_15505</name>
</gene>
<evidence type="ECO:0000256" key="1">
    <source>
        <dbReference type="SAM" id="Phobius"/>
    </source>
</evidence>
<dbReference type="AlphaFoldDB" id="A0A5A9X8Q0"/>
<organism evidence="2 3">
    <name type="scientific">Oryzomonas rubra</name>
    <dbReference type="NCBI Taxonomy" id="2509454"/>
    <lineage>
        <taxon>Bacteria</taxon>
        <taxon>Pseudomonadati</taxon>
        <taxon>Thermodesulfobacteriota</taxon>
        <taxon>Desulfuromonadia</taxon>
        <taxon>Geobacterales</taxon>
        <taxon>Geobacteraceae</taxon>
        <taxon>Oryzomonas</taxon>
    </lineage>
</organism>
<comment type="caution">
    <text evidence="2">The sequence shown here is derived from an EMBL/GenBank/DDBJ whole genome shotgun (WGS) entry which is preliminary data.</text>
</comment>
<reference evidence="2 3" key="1">
    <citation type="submission" date="2019-04" db="EMBL/GenBank/DDBJ databases">
        <title>Geobacter ruber sp. nov., ferric-reducing bacteria isolated from paddy soil.</title>
        <authorList>
            <person name="Xu Z."/>
            <person name="Masuda Y."/>
            <person name="Itoh H."/>
            <person name="Senoo K."/>
        </authorList>
    </citation>
    <scope>NUCLEOTIDE SEQUENCE [LARGE SCALE GENOMIC DNA]</scope>
    <source>
        <strain evidence="2 3">Red88</strain>
    </source>
</reference>